<reference evidence="7" key="1">
    <citation type="submission" date="2016-10" db="EMBL/GenBank/DDBJ databases">
        <authorList>
            <person name="Varghese N."/>
            <person name="Submissions S."/>
        </authorList>
    </citation>
    <scope>NUCLEOTIDE SEQUENCE [LARGE SCALE GENOMIC DNA]</scope>
    <source>
        <strain evidence="7">DSM 17071</strain>
    </source>
</reference>
<evidence type="ECO:0000259" key="5">
    <source>
        <dbReference type="Pfam" id="PF18962"/>
    </source>
</evidence>
<proteinExistence type="predicted"/>
<organism evidence="6 7">
    <name type="scientific">Chryseobacterium taeanense</name>
    <dbReference type="NCBI Taxonomy" id="311334"/>
    <lineage>
        <taxon>Bacteria</taxon>
        <taxon>Pseudomonadati</taxon>
        <taxon>Bacteroidota</taxon>
        <taxon>Flavobacteriia</taxon>
        <taxon>Flavobacteriales</taxon>
        <taxon>Weeksellaceae</taxon>
        <taxon>Chryseobacterium group</taxon>
        <taxon>Chryseobacterium</taxon>
    </lineage>
</organism>
<feature type="domain" description="CBM-cenC" evidence="4">
    <location>
        <begin position="20"/>
        <end position="107"/>
    </location>
</feature>
<dbReference type="EMBL" id="FNDW01000001">
    <property type="protein sequence ID" value="SDH60049.1"/>
    <property type="molecule type" value="Genomic_DNA"/>
</dbReference>
<feature type="chain" id="PRO_5011523569" evidence="3">
    <location>
        <begin position="20"/>
        <end position="263"/>
    </location>
</feature>
<accession>A0A1G8DRJ5</accession>
<name>A0A1G8DRJ5_9FLAO</name>
<keyword evidence="2" id="KW-0378">Hydrolase</keyword>
<keyword evidence="1 3" id="KW-0732">Signal</keyword>
<gene>
    <name evidence="6" type="ORF">SAMN05421846_101277</name>
</gene>
<dbReference type="InterPro" id="IPR008979">
    <property type="entry name" value="Galactose-bd-like_sf"/>
</dbReference>
<dbReference type="STRING" id="311334.SAMN05421846_101277"/>
<dbReference type="SUPFAM" id="SSF49785">
    <property type="entry name" value="Galactose-binding domain-like"/>
    <property type="match status" value="1"/>
</dbReference>
<keyword evidence="7" id="KW-1185">Reference proteome</keyword>
<dbReference type="AlphaFoldDB" id="A0A1G8DRJ5"/>
<dbReference type="Gene3D" id="2.60.120.260">
    <property type="entry name" value="Galactose-binding domain-like"/>
    <property type="match status" value="1"/>
</dbReference>
<evidence type="ECO:0000256" key="1">
    <source>
        <dbReference type="ARBA" id="ARBA00022729"/>
    </source>
</evidence>
<feature type="domain" description="Secretion system C-terminal sorting" evidence="5">
    <location>
        <begin position="209"/>
        <end position="260"/>
    </location>
</feature>
<dbReference type="OrthoDB" id="1465721at2"/>
<evidence type="ECO:0000259" key="4">
    <source>
        <dbReference type="Pfam" id="PF02018"/>
    </source>
</evidence>
<dbReference type="RefSeq" id="WP_089853587.1">
    <property type="nucleotide sequence ID" value="NZ_FNDW01000001.1"/>
</dbReference>
<evidence type="ECO:0000256" key="3">
    <source>
        <dbReference type="SAM" id="SignalP"/>
    </source>
</evidence>
<evidence type="ECO:0000313" key="7">
    <source>
        <dbReference type="Proteomes" id="UP000198869"/>
    </source>
</evidence>
<dbReference type="NCBIfam" id="TIGR04183">
    <property type="entry name" value="Por_Secre_tail"/>
    <property type="match status" value="1"/>
</dbReference>
<feature type="signal peptide" evidence="3">
    <location>
        <begin position="1"/>
        <end position="19"/>
    </location>
</feature>
<dbReference type="InterPro" id="IPR003305">
    <property type="entry name" value="CenC_carb-bd"/>
</dbReference>
<evidence type="ECO:0000313" key="6">
    <source>
        <dbReference type="EMBL" id="SDH60049.1"/>
    </source>
</evidence>
<evidence type="ECO:0000256" key="2">
    <source>
        <dbReference type="ARBA" id="ARBA00022801"/>
    </source>
</evidence>
<dbReference type="GO" id="GO:0016798">
    <property type="term" value="F:hydrolase activity, acting on glycosyl bonds"/>
    <property type="evidence" value="ECO:0007669"/>
    <property type="project" value="InterPro"/>
</dbReference>
<dbReference type="Pfam" id="PF02018">
    <property type="entry name" value="CBM_4_9"/>
    <property type="match status" value="1"/>
</dbReference>
<dbReference type="Pfam" id="PF18962">
    <property type="entry name" value="Por_Secre_tail"/>
    <property type="match status" value="1"/>
</dbReference>
<sequence>MKKIYSFIGLAMVANMAFAQNLVSNPSFDNGLTGWTAGPSGSYQSPTLVAGDGSNGANSAQYQNASATTGFYQEVPVTAGQTYTISFWYKATGDGTDARIWSVYKDATSNIIYQQGTSSAVGTDPLRGPENGYLPTASAWTLFTTTVTAPANVVLLQLAVRAYNNSTVAAFDDFSVISSTVLAAGEVAPSKYRLVKNTFVKNDGISFGAQSKDVKIFNMYGQVVKTASVKENEVLNVAELQKGNYIVTGTVNNQPVSQKILKD</sequence>
<protein>
    <submittedName>
        <fullName evidence="6">Por secretion system C-terminal sorting domain-containing protein</fullName>
    </submittedName>
</protein>
<dbReference type="InterPro" id="IPR026444">
    <property type="entry name" value="Secre_tail"/>
</dbReference>
<dbReference type="Proteomes" id="UP000198869">
    <property type="component" value="Unassembled WGS sequence"/>
</dbReference>